<dbReference type="AlphaFoldDB" id="A0A3M9M2E0"/>
<dbReference type="Gene3D" id="1.10.10.2840">
    <property type="entry name" value="PucR C-terminal helix-turn-helix domain"/>
    <property type="match status" value="1"/>
</dbReference>
<name>A0A3M9M2E0_9MICO</name>
<dbReference type="EMBL" id="RJJQ01000019">
    <property type="protein sequence ID" value="RNI19632.1"/>
    <property type="molecule type" value="Genomic_DNA"/>
</dbReference>
<dbReference type="InterPro" id="IPR042070">
    <property type="entry name" value="PucR_C-HTH_sf"/>
</dbReference>
<dbReference type="PANTHER" id="PTHR33744:SF1">
    <property type="entry name" value="DNA-BINDING TRANSCRIPTIONAL ACTIVATOR ADER"/>
    <property type="match status" value="1"/>
</dbReference>
<protein>
    <submittedName>
        <fullName evidence="3">PucR family transcriptional regulator</fullName>
    </submittedName>
</protein>
<organism evidence="3 4">
    <name type="scientific">Flexivirga caeni</name>
    <dbReference type="NCBI Taxonomy" id="2294115"/>
    <lineage>
        <taxon>Bacteria</taxon>
        <taxon>Bacillati</taxon>
        <taxon>Actinomycetota</taxon>
        <taxon>Actinomycetes</taxon>
        <taxon>Micrococcales</taxon>
        <taxon>Dermacoccaceae</taxon>
        <taxon>Flexivirga</taxon>
    </lineage>
</organism>
<comment type="caution">
    <text evidence="3">The sequence shown here is derived from an EMBL/GenBank/DDBJ whole genome shotgun (WGS) entry which is preliminary data.</text>
</comment>
<dbReference type="Pfam" id="PF14361">
    <property type="entry name" value="RsbRD_N"/>
    <property type="match status" value="1"/>
</dbReference>
<evidence type="ECO:0000313" key="3">
    <source>
        <dbReference type="EMBL" id="RNI19632.1"/>
    </source>
</evidence>
<accession>A0A3M9M2E0</accession>
<evidence type="ECO:0000259" key="2">
    <source>
        <dbReference type="Pfam" id="PF14361"/>
    </source>
</evidence>
<dbReference type="InterPro" id="IPR051448">
    <property type="entry name" value="CdaR-like_regulators"/>
</dbReference>
<feature type="domain" description="RsbT co-antagonist protein RsbRD N-terminal" evidence="2">
    <location>
        <begin position="32"/>
        <end position="180"/>
    </location>
</feature>
<evidence type="ECO:0000313" key="4">
    <source>
        <dbReference type="Proteomes" id="UP000271678"/>
    </source>
</evidence>
<dbReference type="InterPro" id="IPR025736">
    <property type="entry name" value="PucR_C-HTH_dom"/>
</dbReference>
<dbReference type="Pfam" id="PF13556">
    <property type="entry name" value="HTH_30"/>
    <property type="match status" value="1"/>
</dbReference>
<reference evidence="3 4" key="1">
    <citation type="submission" date="2018-11" db="EMBL/GenBank/DDBJ databases">
        <title>Draft genome of Simplicispira Flexivirga sp. BO-16.</title>
        <authorList>
            <person name="Im W.T."/>
        </authorList>
    </citation>
    <scope>NUCLEOTIDE SEQUENCE [LARGE SCALE GENOMIC DNA]</scope>
    <source>
        <strain evidence="3 4">BO-16</strain>
    </source>
</reference>
<evidence type="ECO:0000259" key="1">
    <source>
        <dbReference type="Pfam" id="PF13556"/>
    </source>
</evidence>
<gene>
    <name evidence="3" type="ORF">EFY87_16155</name>
</gene>
<dbReference type="Proteomes" id="UP000271678">
    <property type="component" value="Unassembled WGS sequence"/>
</dbReference>
<feature type="domain" description="PucR C-terminal helix-turn-helix" evidence="1">
    <location>
        <begin position="342"/>
        <end position="398"/>
    </location>
</feature>
<dbReference type="PANTHER" id="PTHR33744">
    <property type="entry name" value="CARBOHYDRATE DIACID REGULATOR"/>
    <property type="match status" value="1"/>
</dbReference>
<dbReference type="InterPro" id="IPR025751">
    <property type="entry name" value="RsbRD_N_dom"/>
</dbReference>
<keyword evidence="4" id="KW-1185">Reference proteome</keyword>
<proteinExistence type="predicted"/>
<sequence>MFVMGQTLKAVETPEPPAQLQALQARLRARFPEVMAEVADELAVLWPACLAFVAARGTSLEEAADQVVPRLMAGLSGDPLEHAVVSPDLDPLLVEMFDQLGRAQFQQGRDLNGILTAYQAGARIAWAHISREAMEVGLDAYRLSRLAETLFTLTHDISARTTEGYVREQSERGLVSHRARGELSGLLMSTVPDSNAILLAADQAGWAVPDQLAFVLLRDQDEPPLTYRPRLDPEWLVVHVGDVVGWLVPWVAGIEPRLQRALGRIPAVVGAPVPVTEARRSMRAARGARRLQDAGVLPARLIFVPEHIDTVLVHRNPELLVALRSRVLEPLTQLPAGTRERLTETLTSWLRHFGSRSAVAAELHIHPQTVRYRLDQLRGLFGDALDDPEQRAQLFLALVWGAPPE</sequence>